<dbReference type="RefSeq" id="WP_119813313.1">
    <property type="nucleotide sequence ID" value="NZ_QYUP01000201.1"/>
</dbReference>
<evidence type="ECO:0000256" key="3">
    <source>
        <dbReference type="PIRSR" id="PIRSR001365-1"/>
    </source>
</evidence>
<evidence type="ECO:0000256" key="2">
    <source>
        <dbReference type="PIRNR" id="PIRNR001365"/>
    </source>
</evidence>
<organism evidence="4 5">
    <name type="scientific">Massilia cavernae</name>
    <dbReference type="NCBI Taxonomy" id="2320864"/>
    <lineage>
        <taxon>Bacteria</taxon>
        <taxon>Pseudomonadati</taxon>
        <taxon>Pseudomonadota</taxon>
        <taxon>Betaproteobacteria</taxon>
        <taxon>Burkholderiales</taxon>
        <taxon>Oxalobacteraceae</taxon>
        <taxon>Telluria group</taxon>
        <taxon>Massilia</taxon>
    </lineage>
</organism>
<reference evidence="4 5" key="1">
    <citation type="submission" date="2018-09" db="EMBL/GenBank/DDBJ databases">
        <authorList>
            <person name="Zhu H."/>
        </authorList>
    </citation>
    <scope>NUCLEOTIDE SEQUENCE [LARGE SCALE GENOMIC DNA]</scope>
    <source>
        <strain evidence="4 5">K1S02-61</strain>
    </source>
</reference>
<evidence type="ECO:0000256" key="1">
    <source>
        <dbReference type="ARBA" id="ARBA00023239"/>
    </source>
</evidence>
<feature type="active site" description="Proton donor/acceptor" evidence="3">
    <location>
        <position position="137"/>
    </location>
</feature>
<comment type="caution">
    <text evidence="4">The sequence shown here is derived from an EMBL/GenBank/DDBJ whole genome shotgun (WGS) entry which is preliminary data.</text>
</comment>
<keyword evidence="1 2" id="KW-0456">Lyase</keyword>
<dbReference type="GO" id="GO:0005829">
    <property type="term" value="C:cytosol"/>
    <property type="evidence" value="ECO:0007669"/>
    <property type="project" value="TreeGrafter"/>
</dbReference>
<gene>
    <name evidence="4" type="ORF">D3872_25110</name>
</gene>
<dbReference type="Proteomes" id="UP000284006">
    <property type="component" value="Unassembled WGS sequence"/>
</dbReference>
<dbReference type="PRINTS" id="PR00146">
    <property type="entry name" value="DHPICSNTHASE"/>
</dbReference>
<dbReference type="Pfam" id="PF00701">
    <property type="entry name" value="DHDPS"/>
    <property type="match status" value="1"/>
</dbReference>
<dbReference type="InterPro" id="IPR013785">
    <property type="entry name" value="Aldolase_TIM"/>
</dbReference>
<dbReference type="Gene3D" id="3.20.20.70">
    <property type="entry name" value="Aldolase class I"/>
    <property type="match status" value="1"/>
</dbReference>
<evidence type="ECO:0000313" key="5">
    <source>
        <dbReference type="Proteomes" id="UP000284006"/>
    </source>
</evidence>
<protein>
    <submittedName>
        <fullName evidence="4">Dihydrodipicolinate synthase family protein</fullName>
    </submittedName>
</protein>
<dbReference type="CDD" id="cd00408">
    <property type="entry name" value="DHDPS-like"/>
    <property type="match status" value="1"/>
</dbReference>
<dbReference type="GO" id="GO:0019262">
    <property type="term" value="P:N-acetylneuraminate catabolic process"/>
    <property type="evidence" value="ECO:0007669"/>
    <property type="project" value="TreeGrafter"/>
</dbReference>
<name>A0A418X789_9BURK</name>
<dbReference type="SMART" id="SM01130">
    <property type="entry name" value="DHDPS"/>
    <property type="match status" value="1"/>
</dbReference>
<keyword evidence="5" id="KW-1185">Reference proteome</keyword>
<sequence>MTAAKWAGVFPAVTTKFKPNEDLDHAEMERHFEFQIENGVHGLLTCGSLGEASTLSFDEKLAVTRTALDVANGRVPVLVNVSETRTANACRFAEQARAMGVQGFMVMPSVLYAADAREAKDNLRTIAQAAQLPIMVYNNPVSYKVDLTPDDFKDLADCEWIVAIKESTENIRRITDLRNAVGYRYQLFMGVDDLSFEGLAVGADGLLAGLVVAFPKETVTLYKLMQAKRWDEALKLYQWFMPLMHLDVSNKLVQNLKLVEFLVGVGNENVRRPRQPLQGAERERVALIVQQALATRPDVSRLL</sequence>
<dbReference type="InterPro" id="IPR002220">
    <property type="entry name" value="DapA-like"/>
</dbReference>
<dbReference type="SUPFAM" id="SSF51569">
    <property type="entry name" value="Aldolase"/>
    <property type="match status" value="1"/>
</dbReference>
<feature type="active site" description="Schiff-base intermediate with substrate" evidence="3">
    <location>
        <position position="165"/>
    </location>
</feature>
<dbReference type="EMBL" id="QYUP01000201">
    <property type="protein sequence ID" value="RJG08223.1"/>
    <property type="molecule type" value="Genomic_DNA"/>
</dbReference>
<dbReference type="PIRSF" id="PIRSF001365">
    <property type="entry name" value="DHDPS"/>
    <property type="match status" value="1"/>
</dbReference>
<dbReference type="PANTHER" id="PTHR42849">
    <property type="entry name" value="N-ACETYLNEURAMINATE LYASE"/>
    <property type="match status" value="1"/>
</dbReference>
<dbReference type="PANTHER" id="PTHR42849:SF1">
    <property type="entry name" value="N-ACETYLNEURAMINATE LYASE"/>
    <property type="match status" value="1"/>
</dbReference>
<evidence type="ECO:0000313" key="4">
    <source>
        <dbReference type="EMBL" id="RJG08223.1"/>
    </source>
</evidence>
<dbReference type="AlphaFoldDB" id="A0A418X789"/>
<proteinExistence type="inferred from homology"/>
<accession>A0A418X789</accession>
<comment type="similarity">
    <text evidence="2">Belongs to the DapA family.</text>
</comment>
<dbReference type="GO" id="GO:0008747">
    <property type="term" value="F:N-acetylneuraminate lyase activity"/>
    <property type="evidence" value="ECO:0007669"/>
    <property type="project" value="TreeGrafter"/>
</dbReference>
<dbReference type="OrthoDB" id="8723394at2"/>